<dbReference type="Gene3D" id="3.20.20.80">
    <property type="entry name" value="Glycosidases"/>
    <property type="match status" value="1"/>
</dbReference>
<dbReference type="SUPFAM" id="SSF51445">
    <property type="entry name" value="(Trans)glycosidases"/>
    <property type="match status" value="1"/>
</dbReference>
<dbReference type="PRINTS" id="PR00745">
    <property type="entry name" value="GLHYDRLASE39"/>
</dbReference>
<comment type="similarity">
    <text evidence="1">Belongs to the glycosyl hydrolase 39 family.</text>
</comment>
<dbReference type="PANTHER" id="PTHR12631">
    <property type="entry name" value="ALPHA-L-IDURONIDASE"/>
    <property type="match status" value="1"/>
</dbReference>
<evidence type="ECO:0000256" key="4">
    <source>
        <dbReference type="SAM" id="MobiDB-lite"/>
    </source>
</evidence>
<evidence type="ECO:0000313" key="6">
    <source>
        <dbReference type="EMBL" id="MFN2977000.1"/>
    </source>
</evidence>
<evidence type="ECO:0000256" key="2">
    <source>
        <dbReference type="ARBA" id="ARBA00022801"/>
    </source>
</evidence>
<dbReference type="SUPFAM" id="SSF51011">
    <property type="entry name" value="Glycosyl hydrolase domain"/>
    <property type="match status" value="1"/>
</dbReference>
<gene>
    <name evidence="6" type="ORF">ACK2TP_14610</name>
</gene>
<dbReference type="InterPro" id="IPR000514">
    <property type="entry name" value="Glyco_hydro_39"/>
</dbReference>
<dbReference type="InterPro" id="IPR017853">
    <property type="entry name" value="GH"/>
</dbReference>
<proteinExistence type="inferred from homology"/>
<keyword evidence="2 6" id="KW-0378">Hydrolase</keyword>
<comment type="caution">
    <text evidence="6">The sequence shown here is derived from an EMBL/GenBank/DDBJ whole genome shotgun (WGS) entry which is preliminary data.</text>
</comment>
<reference evidence="6 7" key="1">
    <citation type="submission" date="2024-12" db="EMBL/GenBank/DDBJ databases">
        <authorList>
            <person name="Lee Y."/>
        </authorList>
    </citation>
    <scope>NUCLEOTIDE SEQUENCE [LARGE SCALE GENOMIC DNA]</scope>
    <source>
        <strain evidence="6 7">03SUJ4</strain>
    </source>
</reference>
<dbReference type="PROSITE" id="PS01027">
    <property type="entry name" value="GLYCOSYL_HYDROL_F39"/>
    <property type="match status" value="1"/>
</dbReference>
<dbReference type="EMBL" id="JBJYXY010000001">
    <property type="protein sequence ID" value="MFN2977000.1"/>
    <property type="molecule type" value="Genomic_DNA"/>
</dbReference>
<evidence type="ECO:0000259" key="5">
    <source>
        <dbReference type="Pfam" id="PF01229"/>
    </source>
</evidence>
<feature type="domain" description="Glycosyl hydrolases family 39 N-terminal catalytic" evidence="5">
    <location>
        <begin position="94"/>
        <end position="524"/>
    </location>
</feature>
<evidence type="ECO:0000313" key="7">
    <source>
        <dbReference type="Proteomes" id="UP001634747"/>
    </source>
</evidence>
<evidence type="ECO:0000256" key="3">
    <source>
        <dbReference type="ARBA" id="ARBA00023295"/>
    </source>
</evidence>
<dbReference type="InterPro" id="IPR051923">
    <property type="entry name" value="Glycosyl_Hydrolase_39"/>
</dbReference>
<dbReference type="Proteomes" id="UP001634747">
    <property type="component" value="Unassembled WGS sequence"/>
</dbReference>
<name>A0ABW9KMH5_9BACT</name>
<sequence length="560" mass="61741">MASLTALAQGTIPPPPEAPQQEPVAIAVNLAQPTGDYKPIYSWFGYDEGNYTTMRDGKVLLRKLHDLSPVPVYIRVHHLLTSGNGTPELKWSSTGVYSEDATGKPVYNFTILDGIFDEFQAAGVRPMVELGFMPQDLAADLPNRHEPYQVHYPQSTVSGKSDNPPKDYAKWGELARVVTAHLVQRYGRDTVRQWYFEVWNEPDIDYWHASPQDYWKLYDYAVAGVRAALPDAKVGGPASTSPRSPKAYDFLKGFLEHVNTGKSSANGKPLPLDFISFHAKGQPTIVDGKVIMGISSELTDVDHGFQLVSTFPRFRTLPIILSEADPEGCAACSSKVNPANNYRNGTLYPAYTAAAYKRLFQLQDKYRVNLLSMLSWSFEFEGRDYFEGFRSLSTNGIDKPVLNFFRMAALLHGTRVAVTSTGAVPLEQIVQTGVRGNNDTDALATRGTDNTAAVLVWNYNDSNAPGPATPTSVSITGVPATAKRVLVSQYRIDDTHSNAYTAWQAMGSPQHPTTQQYQQLQSAAGLQLLTSPAWLDATNGTVHIATDMPRQSVELITIKW</sequence>
<dbReference type="Gene3D" id="2.60.40.1500">
    <property type="entry name" value="Glycosyl hydrolase domain, family 39"/>
    <property type="match status" value="1"/>
</dbReference>
<dbReference type="InterPro" id="IPR049166">
    <property type="entry name" value="GH39_cat"/>
</dbReference>
<keyword evidence="7" id="KW-1185">Reference proteome</keyword>
<feature type="region of interest" description="Disordered" evidence="4">
    <location>
        <begin position="1"/>
        <end position="20"/>
    </location>
</feature>
<dbReference type="PANTHER" id="PTHR12631:SF8">
    <property type="entry name" value="ALPHA-L-IDURONIDASE"/>
    <property type="match status" value="1"/>
</dbReference>
<dbReference type="RefSeq" id="WP_263414823.1">
    <property type="nucleotide sequence ID" value="NZ_BAABBH010000001.1"/>
</dbReference>
<protein>
    <submittedName>
        <fullName evidence="6">GH39 family glycosyl hydrolase</fullName>
    </submittedName>
</protein>
<keyword evidence="3" id="KW-0326">Glycosidase</keyword>
<evidence type="ECO:0000256" key="1">
    <source>
        <dbReference type="ARBA" id="ARBA00008875"/>
    </source>
</evidence>
<dbReference type="GO" id="GO:0016787">
    <property type="term" value="F:hydrolase activity"/>
    <property type="evidence" value="ECO:0007669"/>
    <property type="project" value="UniProtKB-KW"/>
</dbReference>
<accession>A0ABW9KMH5</accession>
<organism evidence="6 7">
    <name type="scientific">Terriglobus aquaticus</name>
    <dbReference type="NCBI Taxonomy" id="940139"/>
    <lineage>
        <taxon>Bacteria</taxon>
        <taxon>Pseudomonadati</taxon>
        <taxon>Acidobacteriota</taxon>
        <taxon>Terriglobia</taxon>
        <taxon>Terriglobales</taxon>
        <taxon>Acidobacteriaceae</taxon>
        <taxon>Terriglobus</taxon>
    </lineage>
</organism>
<dbReference type="Pfam" id="PF01229">
    <property type="entry name" value="Glyco_hydro_39"/>
    <property type="match status" value="1"/>
</dbReference>
<dbReference type="InterPro" id="IPR049165">
    <property type="entry name" value="GH39_as"/>
</dbReference>